<dbReference type="InterPro" id="IPR015421">
    <property type="entry name" value="PyrdxlP-dep_Trfase_major"/>
</dbReference>
<dbReference type="PANTHER" id="PTHR43094:SF1">
    <property type="entry name" value="AMINOTRANSFERASE CLASS-III"/>
    <property type="match status" value="1"/>
</dbReference>
<sequence length="416" mass="46849">MFRGDETSDLEFVKGEGIYLYDKEGNQYIDCEAGTFNLSLGYSNKEVNEAVSKQSEKLTHLTSSHMCKPVVNLAKNLVEISPENLTKVTTKVCGGSTANEGAIKLAQYYNKKTEIISFYRSHVGQTVFMQNVSGNSFRKKPFHFAQADIAHLQYPYCYRCHLNKKYPECNCQCVKEIEDYLNYGSTGSVSSLIIEPIQGNGGNQIPPKEYFQKLKKVCNENSIELIFDEIQTGMGRLGTMFAADYFNVSPNIMTVAKGLGGTGYQVAAILMEEKFNEMEAHFHSFTYGSNVLSCTAGNKTIEIIKRDGFLEHVKEAGNYIMEHLKVFKEKYEFIGDVRGVGLMIGIEVVKDKKSKEPDTQLTNAIVKKAFENKLLLRSSLYGFGNVFKIRPSLNITLEECEIMMNKLDKVLESFIL</sequence>
<keyword evidence="5" id="KW-1185">Reference proteome</keyword>
<proteinExistence type="inferred from homology"/>
<accession>A0ABR8PR41</accession>
<keyword evidence="4" id="KW-0808">Transferase</keyword>
<dbReference type="Gene3D" id="3.90.1150.10">
    <property type="entry name" value="Aspartate Aminotransferase, domain 1"/>
    <property type="match status" value="1"/>
</dbReference>
<evidence type="ECO:0000313" key="5">
    <source>
        <dbReference type="Proteomes" id="UP000627781"/>
    </source>
</evidence>
<dbReference type="InterPro" id="IPR015422">
    <property type="entry name" value="PyrdxlP-dep_Trfase_small"/>
</dbReference>
<dbReference type="Proteomes" id="UP000627781">
    <property type="component" value="Unassembled WGS sequence"/>
</dbReference>
<evidence type="ECO:0000256" key="1">
    <source>
        <dbReference type="ARBA" id="ARBA00008954"/>
    </source>
</evidence>
<comment type="caution">
    <text evidence="4">The sequence shown here is derived from an EMBL/GenBank/DDBJ whole genome shotgun (WGS) entry which is preliminary data.</text>
</comment>
<comment type="similarity">
    <text evidence="1 3">Belongs to the class-III pyridoxal-phosphate-dependent aminotransferase family.</text>
</comment>
<protein>
    <submittedName>
        <fullName evidence="4">Aspartate aminotransferase family protein</fullName>
    </submittedName>
</protein>
<organism evidence="4 5">
    <name type="scientific">Clostridium cibarium</name>
    <dbReference type="NCBI Taxonomy" id="2762247"/>
    <lineage>
        <taxon>Bacteria</taxon>
        <taxon>Bacillati</taxon>
        <taxon>Bacillota</taxon>
        <taxon>Clostridia</taxon>
        <taxon>Eubacteriales</taxon>
        <taxon>Clostridiaceae</taxon>
        <taxon>Clostridium</taxon>
    </lineage>
</organism>
<evidence type="ECO:0000256" key="3">
    <source>
        <dbReference type="RuleBase" id="RU003560"/>
    </source>
</evidence>
<dbReference type="InterPro" id="IPR015424">
    <property type="entry name" value="PyrdxlP-dep_Trfase"/>
</dbReference>
<keyword evidence="2 3" id="KW-0663">Pyridoxal phosphate</keyword>
<dbReference type="PIRSF" id="PIRSF000521">
    <property type="entry name" value="Transaminase_4ab_Lys_Orn"/>
    <property type="match status" value="1"/>
</dbReference>
<keyword evidence="4" id="KW-0032">Aminotransferase</keyword>
<dbReference type="CDD" id="cd00610">
    <property type="entry name" value="OAT_like"/>
    <property type="match status" value="1"/>
</dbReference>
<dbReference type="SUPFAM" id="SSF53383">
    <property type="entry name" value="PLP-dependent transferases"/>
    <property type="match status" value="1"/>
</dbReference>
<gene>
    <name evidence="4" type="ORF">H9661_04625</name>
</gene>
<name>A0ABR8PR41_9CLOT</name>
<dbReference type="Gene3D" id="3.40.640.10">
    <property type="entry name" value="Type I PLP-dependent aspartate aminotransferase-like (Major domain)"/>
    <property type="match status" value="1"/>
</dbReference>
<dbReference type="GO" id="GO:0008483">
    <property type="term" value="F:transaminase activity"/>
    <property type="evidence" value="ECO:0007669"/>
    <property type="project" value="UniProtKB-KW"/>
</dbReference>
<evidence type="ECO:0000313" key="4">
    <source>
        <dbReference type="EMBL" id="MBD7910639.1"/>
    </source>
</evidence>
<dbReference type="Pfam" id="PF00202">
    <property type="entry name" value="Aminotran_3"/>
    <property type="match status" value="1"/>
</dbReference>
<dbReference type="EMBL" id="JACSRA010000005">
    <property type="protein sequence ID" value="MBD7910639.1"/>
    <property type="molecule type" value="Genomic_DNA"/>
</dbReference>
<reference evidence="4 5" key="1">
    <citation type="submission" date="2020-08" db="EMBL/GenBank/DDBJ databases">
        <title>A Genomic Blueprint of the Chicken Gut Microbiome.</title>
        <authorList>
            <person name="Gilroy R."/>
            <person name="Ravi A."/>
            <person name="Getino M."/>
            <person name="Pursley I."/>
            <person name="Horton D.L."/>
            <person name="Alikhan N.-F."/>
            <person name="Baker D."/>
            <person name="Gharbi K."/>
            <person name="Hall N."/>
            <person name="Watson M."/>
            <person name="Adriaenssens E.M."/>
            <person name="Foster-Nyarko E."/>
            <person name="Jarju S."/>
            <person name="Secka A."/>
            <person name="Antonio M."/>
            <person name="Oren A."/>
            <person name="Chaudhuri R."/>
            <person name="La Ragione R.M."/>
            <person name="Hildebrand F."/>
            <person name="Pallen M.J."/>
        </authorList>
    </citation>
    <scope>NUCLEOTIDE SEQUENCE [LARGE SCALE GENOMIC DNA]</scope>
    <source>
        <strain evidence="4 5">Sa3CVN1</strain>
    </source>
</reference>
<dbReference type="InterPro" id="IPR005814">
    <property type="entry name" value="Aminotrans_3"/>
</dbReference>
<dbReference type="PANTHER" id="PTHR43094">
    <property type="entry name" value="AMINOTRANSFERASE"/>
    <property type="match status" value="1"/>
</dbReference>
<evidence type="ECO:0000256" key="2">
    <source>
        <dbReference type="ARBA" id="ARBA00022898"/>
    </source>
</evidence>